<evidence type="ECO:0000256" key="2">
    <source>
        <dbReference type="ARBA" id="ARBA00010663"/>
    </source>
</evidence>
<comment type="subcellular location">
    <subcellularLocation>
        <location evidence="1">Cell membrane</location>
        <topology evidence="1">Multi-pass membrane protein</topology>
    </subcellularLocation>
</comment>
<feature type="transmembrane region" description="Helical" evidence="10">
    <location>
        <begin position="163"/>
        <end position="182"/>
    </location>
</feature>
<evidence type="ECO:0000313" key="12">
    <source>
        <dbReference type="EMBL" id="KAF0311094.1"/>
    </source>
</evidence>
<gene>
    <name evidence="12" type="ORF">FJT64_018054</name>
</gene>
<evidence type="ECO:0000256" key="5">
    <source>
        <dbReference type="ARBA" id="ARBA00022989"/>
    </source>
</evidence>
<name>A0A6A4X526_AMPAM</name>
<keyword evidence="4 10" id="KW-0812">Transmembrane</keyword>
<feature type="transmembrane region" description="Helical" evidence="10">
    <location>
        <begin position="22"/>
        <end position="46"/>
    </location>
</feature>
<reference evidence="12 13" key="1">
    <citation type="submission" date="2019-07" db="EMBL/GenBank/DDBJ databases">
        <title>Draft genome assembly of a fouling barnacle, Amphibalanus amphitrite (Darwin, 1854): The first reference genome for Thecostraca.</title>
        <authorList>
            <person name="Kim W."/>
        </authorList>
    </citation>
    <scope>NUCLEOTIDE SEQUENCE [LARGE SCALE GENOMIC DNA]</scope>
    <source>
        <strain evidence="12">SNU_AA5</strain>
        <tissue evidence="12">Soma without cirri and trophi</tissue>
    </source>
</reference>
<evidence type="ECO:0000256" key="6">
    <source>
        <dbReference type="ARBA" id="ARBA00023040"/>
    </source>
</evidence>
<dbReference type="GO" id="GO:0005886">
    <property type="term" value="C:plasma membrane"/>
    <property type="evidence" value="ECO:0007669"/>
    <property type="project" value="UniProtKB-SubCell"/>
</dbReference>
<dbReference type="EMBL" id="VIIS01000265">
    <property type="protein sequence ID" value="KAF0311094.1"/>
    <property type="molecule type" value="Genomic_DNA"/>
</dbReference>
<dbReference type="InterPro" id="IPR017452">
    <property type="entry name" value="GPCR_Rhodpsn_7TM"/>
</dbReference>
<dbReference type="AlphaFoldDB" id="A0A6A4X526"/>
<keyword evidence="3" id="KW-1003">Cell membrane</keyword>
<accession>A0A6A4X526</accession>
<evidence type="ECO:0000256" key="10">
    <source>
        <dbReference type="SAM" id="Phobius"/>
    </source>
</evidence>
<dbReference type="GO" id="GO:0004930">
    <property type="term" value="F:G protein-coupled receptor activity"/>
    <property type="evidence" value="ECO:0007669"/>
    <property type="project" value="UniProtKB-KW"/>
</dbReference>
<dbReference type="PANTHER" id="PTHR24249:SF411">
    <property type="entry name" value="G-PROTEIN COUPLED RECEPTORS FAMILY 1 PROFILE DOMAIN-CONTAINING PROTEIN"/>
    <property type="match status" value="1"/>
</dbReference>
<keyword evidence="13" id="KW-1185">Reference proteome</keyword>
<keyword evidence="8" id="KW-0675">Receptor</keyword>
<evidence type="ECO:0000256" key="9">
    <source>
        <dbReference type="ARBA" id="ARBA00023224"/>
    </source>
</evidence>
<evidence type="ECO:0000259" key="11">
    <source>
        <dbReference type="PROSITE" id="PS50262"/>
    </source>
</evidence>
<evidence type="ECO:0000256" key="4">
    <source>
        <dbReference type="ARBA" id="ARBA00022692"/>
    </source>
</evidence>
<protein>
    <recommendedName>
        <fullName evidence="11">G-protein coupled receptors family 1 profile domain-containing protein</fullName>
    </recommendedName>
</protein>
<evidence type="ECO:0000256" key="8">
    <source>
        <dbReference type="ARBA" id="ARBA00023170"/>
    </source>
</evidence>
<dbReference type="InterPro" id="IPR000276">
    <property type="entry name" value="GPCR_Rhodpsn"/>
</dbReference>
<dbReference type="Gene3D" id="1.20.1070.10">
    <property type="entry name" value="Rhodopsin 7-helix transmembrane proteins"/>
    <property type="match status" value="1"/>
</dbReference>
<dbReference type="InterPro" id="IPR050569">
    <property type="entry name" value="TAAR"/>
</dbReference>
<evidence type="ECO:0000313" key="13">
    <source>
        <dbReference type="Proteomes" id="UP000440578"/>
    </source>
</evidence>
<keyword evidence="7 10" id="KW-0472">Membrane</keyword>
<evidence type="ECO:0000256" key="7">
    <source>
        <dbReference type="ARBA" id="ARBA00023136"/>
    </source>
</evidence>
<comment type="caution">
    <text evidence="12">The sequence shown here is derived from an EMBL/GenBank/DDBJ whole genome shotgun (WGS) entry which is preliminary data.</text>
</comment>
<proteinExistence type="inferred from homology"/>
<feature type="domain" description="G-protein coupled receptors family 1 profile" evidence="11">
    <location>
        <begin position="3"/>
        <end position="98"/>
    </location>
</feature>
<evidence type="ECO:0000256" key="1">
    <source>
        <dbReference type="ARBA" id="ARBA00004651"/>
    </source>
</evidence>
<dbReference type="OrthoDB" id="6401205at2759"/>
<dbReference type="PANTHER" id="PTHR24249">
    <property type="entry name" value="HISTAMINE RECEPTOR-RELATED G-PROTEIN COUPLED RECEPTOR"/>
    <property type="match status" value="1"/>
</dbReference>
<keyword evidence="9" id="KW-0807">Transducer</keyword>
<dbReference type="SUPFAM" id="SSF81321">
    <property type="entry name" value="Family A G protein-coupled receptor-like"/>
    <property type="match status" value="1"/>
</dbReference>
<dbReference type="Proteomes" id="UP000440578">
    <property type="component" value="Unassembled WGS sequence"/>
</dbReference>
<keyword evidence="5 10" id="KW-1133">Transmembrane helix</keyword>
<comment type="similarity">
    <text evidence="2">Belongs to the G-protein coupled receptor 1 family.</text>
</comment>
<dbReference type="Pfam" id="PF00001">
    <property type="entry name" value="7tm_1"/>
    <property type="match status" value="1"/>
</dbReference>
<keyword evidence="6" id="KW-0297">G-protein coupled receptor</keyword>
<evidence type="ECO:0000256" key="3">
    <source>
        <dbReference type="ARBA" id="ARBA00022475"/>
    </source>
</evidence>
<feature type="transmembrane region" description="Helical" evidence="10">
    <location>
        <begin position="58"/>
        <end position="79"/>
    </location>
</feature>
<dbReference type="PROSITE" id="PS50262">
    <property type="entry name" value="G_PROTEIN_RECEP_F1_2"/>
    <property type="match status" value="1"/>
</dbReference>
<feature type="transmembrane region" description="Helical" evidence="10">
    <location>
        <begin position="99"/>
        <end position="123"/>
    </location>
</feature>
<sequence length="303" mass="34155">MATFTLPLITIWKFSRLRDEPMAVLVAMLAASDFTFGIVLTSLGVLEITLGYVPFCTAFQYLVVSSAGAVKIATLGLAVDQYTAVSNPLRYHCLMERRLPWLIAASCFQFVQLTVVGGLFHAAGAITWHEFSHPGQNGTALFAGCRWEPRLSSTHMFIFEGEVFLSSLVTSLLMLYTARVGIKRRRAFQRRRRRGAETGSEHDRFMENFRAFEKILKLISLSLLLDVTTPVFRLYQRWHAMPTIAGVLHVLRLGCTILEGSTYGLMNRSLRKAYKDLLGIKSREVRPAQVRTITVRTNTETIN</sequence>
<organism evidence="12 13">
    <name type="scientific">Amphibalanus amphitrite</name>
    <name type="common">Striped barnacle</name>
    <name type="synonym">Balanus amphitrite</name>
    <dbReference type="NCBI Taxonomy" id="1232801"/>
    <lineage>
        <taxon>Eukaryota</taxon>
        <taxon>Metazoa</taxon>
        <taxon>Ecdysozoa</taxon>
        <taxon>Arthropoda</taxon>
        <taxon>Crustacea</taxon>
        <taxon>Multicrustacea</taxon>
        <taxon>Cirripedia</taxon>
        <taxon>Thoracica</taxon>
        <taxon>Thoracicalcarea</taxon>
        <taxon>Balanomorpha</taxon>
        <taxon>Balanoidea</taxon>
        <taxon>Balanidae</taxon>
        <taxon>Amphibalaninae</taxon>
        <taxon>Amphibalanus</taxon>
    </lineage>
</organism>